<dbReference type="GO" id="GO:0032259">
    <property type="term" value="P:methylation"/>
    <property type="evidence" value="ECO:0007669"/>
    <property type="project" value="UniProtKB-KW"/>
</dbReference>
<accession>A0A1G8WX09</accession>
<dbReference type="InterPro" id="IPR018117">
    <property type="entry name" value="C5_DNA_meth_AS"/>
</dbReference>
<comment type="similarity">
    <text evidence="6 7">Belongs to the class I-like SAM-binding methyltransferase superfamily. C5-methyltransferase family.</text>
</comment>
<dbReference type="Pfam" id="PF00145">
    <property type="entry name" value="DNA_methylase"/>
    <property type="match status" value="1"/>
</dbReference>
<evidence type="ECO:0000256" key="4">
    <source>
        <dbReference type="ARBA" id="ARBA00022747"/>
    </source>
</evidence>
<keyword evidence="1 6" id="KW-0489">Methyltransferase</keyword>
<dbReference type="EC" id="2.1.1.37" evidence="8"/>
<evidence type="ECO:0000256" key="1">
    <source>
        <dbReference type="ARBA" id="ARBA00022603"/>
    </source>
</evidence>
<sequence length="384" mass="41379">MSNQTVASLFSGIGGFEVGFAKAGLKTSLMCEKDSAAQAVLRSRFPEISLVDDVTAMPRLPKCDALVGGWPCQDLSQAGRMAGLDGSQSGLVSHVFRLLDATPKKPNTIVLENVAFSLNLQKGKAVRYVTAELAERGYRWAYRVLDTREFGLPHRRRRIFIVGMLEGDPGNLLFDGIDRVAPASDWAANIGFYWTEGNRGVGWTPDAVPPLKGGSGLSIPSPPAIWTVETGLFQTPGIEDAERLQGFPAGWTAAARDTNKGERGRWRLVGNAVSVPVATWVGQRLVASEAHSLAYQEHGTETLSQHNAAWGGPKQTSRYIPGAGEGPADERRVSIASFGLNDAQTLSVRAAEGFLRRYMKSGLTKNQDFAQALATHCGLEEVPA</sequence>
<dbReference type="PROSITE" id="PS51679">
    <property type="entry name" value="SAM_MT_C5"/>
    <property type="match status" value="1"/>
</dbReference>
<dbReference type="InterPro" id="IPR029063">
    <property type="entry name" value="SAM-dependent_MTases_sf"/>
</dbReference>
<name>A0A1G8WX09_9HYPH</name>
<dbReference type="EMBL" id="FNEE01000009">
    <property type="protein sequence ID" value="SDJ82743.1"/>
    <property type="molecule type" value="Genomic_DNA"/>
</dbReference>
<dbReference type="GO" id="GO:0003677">
    <property type="term" value="F:DNA binding"/>
    <property type="evidence" value="ECO:0007669"/>
    <property type="project" value="TreeGrafter"/>
</dbReference>
<dbReference type="GO" id="GO:0009307">
    <property type="term" value="P:DNA restriction-modification system"/>
    <property type="evidence" value="ECO:0007669"/>
    <property type="project" value="UniProtKB-KW"/>
</dbReference>
<evidence type="ECO:0000256" key="7">
    <source>
        <dbReference type="RuleBase" id="RU000416"/>
    </source>
</evidence>
<evidence type="ECO:0000313" key="9">
    <source>
        <dbReference type="EMBL" id="SDJ82743.1"/>
    </source>
</evidence>
<dbReference type="NCBIfam" id="TIGR00675">
    <property type="entry name" value="dcm"/>
    <property type="match status" value="1"/>
</dbReference>
<dbReference type="Gene3D" id="3.40.50.150">
    <property type="entry name" value="Vaccinia Virus protein VP39"/>
    <property type="match status" value="1"/>
</dbReference>
<gene>
    <name evidence="9" type="ORF">SAMN05428953_109108</name>
</gene>
<dbReference type="InterPro" id="IPR050390">
    <property type="entry name" value="C5-Methyltransferase"/>
</dbReference>
<keyword evidence="2 6" id="KW-0808">Transferase</keyword>
<dbReference type="PANTHER" id="PTHR10629">
    <property type="entry name" value="CYTOSINE-SPECIFIC METHYLTRANSFERASE"/>
    <property type="match status" value="1"/>
</dbReference>
<dbReference type="PROSITE" id="PS00095">
    <property type="entry name" value="C5_MTASE_2"/>
    <property type="match status" value="1"/>
</dbReference>
<dbReference type="PANTHER" id="PTHR10629:SF50">
    <property type="entry name" value="DNA (CYTOSINE-5)-METHYLTRANSFERASE CMT3"/>
    <property type="match status" value="1"/>
</dbReference>
<comment type="catalytic activity">
    <reaction evidence="5 8">
        <text>a 2'-deoxycytidine in DNA + S-adenosyl-L-methionine = a 5-methyl-2'-deoxycytidine in DNA + S-adenosyl-L-homocysteine + H(+)</text>
        <dbReference type="Rhea" id="RHEA:13681"/>
        <dbReference type="Rhea" id="RHEA-COMP:11369"/>
        <dbReference type="Rhea" id="RHEA-COMP:11370"/>
        <dbReference type="ChEBI" id="CHEBI:15378"/>
        <dbReference type="ChEBI" id="CHEBI:57856"/>
        <dbReference type="ChEBI" id="CHEBI:59789"/>
        <dbReference type="ChEBI" id="CHEBI:85452"/>
        <dbReference type="ChEBI" id="CHEBI:85454"/>
        <dbReference type="EC" id="2.1.1.37"/>
    </reaction>
</comment>
<evidence type="ECO:0000256" key="8">
    <source>
        <dbReference type="RuleBase" id="RU000417"/>
    </source>
</evidence>
<organism evidence="9 10">
    <name type="scientific">Mesorhizobium muleiense</name>
    <dbReference type="NCBI Taxonomy" id="1004279"/>
    <lineage>
        <taxon>Bacteria</taxon>
        <taxon>Pseudomonadati</taxon>
        <taxon>Pseudomonadota</taxon>
        <taxon>Alphaproteobacteria</taxon>
        <taxon>Hyphomicrobiales</taxon>
        <taxon>Phyllobacteriaceae</taxon>
        <taxon>Mesorhizobium</taxon>
    </lineage>
</organism>
<evidence type="ECO:0000256" key="5">
    <source>
        <dbReference type="ARBA" id="ARBA00047422"/>
    </source>
</evidence>
<dbReference type="GO" id="GO:0044027">
    <property type="term" value="P:negative regulation of gene expression via chromosomal CpG island methylation"/>
    <property type="evidence" value="ECO:0007669"/>
    <property type="project" value="TreeGrafter"/>
</dbReference>
<feature type="active site" evidence="6">
    <location>
        <position position="72"/>
    </location>
</feature>
<proteinExistence type="inferred from homology"/>
<keyword evidence="4" id="KW-0680">Restriction system</keyword>
<protein>
    <recommendedName>
        <fullName evidence="8">Cytosine-specific methyltransferase</fullName>
        <ecNumber evidence="8">2.1.1.37</ecNumber>
    </recommendedName>
</protein>
<keyword evidence="10" id="KW-1185">Reference proteome</keyword>
<dbReference type="RefSeq" id="WP_091595092.1">
    <property type="nucleotide sequence ID" value="NZ_FNEE01000009.1"/>
</dbReference>
<dbReference type="SUPFAM" id="SSF53335">
    <property type="entry name" value="S-adenosyl-L-methionine-dependent methyltransferases"/>
    <property type="match status" value="1"/>
</dbReference>
<dbReference type="Proteomes" id="UP000198894">
    <property type="component" value="Unassembled WGS sequence"/>
</dbReference>
<dbReference type="PRINTS" id="PR00105">
    <property type="entry name" value="C5METTRFRASE"/>
</dbReference>
<dbReference type="GO" id="GO:0003886">
    <property type="term" value="F:DNA (cytosine-5-)-methyltransferase activity"/>
    <property type="evidence" value="ECO:0007669"/>
    <property type="project" value="UniProtKB-EC"/>
</dbReference>
<dbReference type="InterPro" id="IPR031303">
    <property type="entry name" value="C5_meth_CS"/>
</dbReference>
<dbReference type="PROSITE" id="PS00094">
    <property type="entry name" value="C5_MTASE_1"/>
    <property type="match status" value="1"/>
</dbReference>
<evidence type="ECO:0000256" key="2">
    <source>
        <dbReference type="ARBA" id="ARBA00022679"/>
    </source>
</evidence>
<evidence type="ECO:0000256" key="3">
    <source>
        <dbReference type="ARBA" id="ARBA00022691"/>
    </source>
</evidence>
<reference evidence="10" key="1">
    <citation type="submission" date="2016-10" db="EMBL/GenBank/DDBJ databases">
        <authorList>
            <person name="Varghese N."/>
            <person name="Submissions S."/>
        </authorList>
    </citation>
    <scope>NUCLEOTIDE SEQUENCE [LARGE SCALE GENOMIC DNA]</scope>
    <source>
        <strain evidence="10">CGMCC 1.11022</strain>
    </source>
</reference>
<dbReference type="AlphaFoldDB" id="A0A1G8WX09"/>
<evidence type="ECO:0000256" key="6">
    <source>
        <dbReference type="PROSITE-ProRule" id="PRU01016"/>
    </source>
</evidence>
<keyword evidence="3 6" id="KW-0949">S-adenosyl-L-methionine</keyword>
<dbReference type="InterPro" id="IPR001525">
    <property type="entry name" value="C5_MeTfrase"/>
</dbReference>
<evidence type="ECO:0000313" key="10">
    <source>
        <dbReference type="Proteomes" id="UP000198894"/>
    </source>
</evidence>